<dbReference type="Pfam" id="PF00338">
    <property type="entry name" value="Ribosomal_S10"/>
    <property type="match status" value="1"/>
</dbReference>
<name>A0A3B5A8G3_9TELE</name>
<evidence type="ECO:0000256" key="4">
    <source>
        <dbReference type="SAM" id="Phobius"/>
    </source>
</evidence>
<dbReference type="AlphaFoldDB" id="A0A3B5A8G3"/>
<evidence type="ECO:0000256" key="2">
    <source>
        <dbReference type="ARBA" id="ARBA00022980"/>
    </source>
</evidence>
<keyword evidence="2" id="KW-0689">Ribosomal protein</keyword>
<comment type="similarity">
    <text evidence="1">Belongs to the universal ribosomal protein uS10 family.</text>
</comment>
<accession>A0A3B5A8G3</accession>
<dbReference type="InterPro" id="IPR036838">
    <property type="entry name" value="Ribosomal_uS10_dom_sf"/>
</dbReference>
<dbReference type="InterPro" id="IPR027486">
    <property type="entry name" value="Ribosomal_uS10_dom"/>
</dbReference>
<keyword evidence="4" id="KW-0472">Membrane</keyword>
<dbReference type="InterPro" id="IPR001848">
    <property type="entry name" value="Ribosomal_uS10"/>
</dbReference>
<dbReference type="PANTHER" id="PTHR11700">
    <property type="entry name" value="30S RIBOSOMAL PROTEIN S10 FAMILY MEMBER"/>
    <property type="match status" value="1"/>
</dbReference>
<dbReference type="STRING" id="144197.ENSSPAP00000009927"/>
<evidence type="ECO:0000256" key="1">
    <source>
        <dbReference type="ARBA" id="ARBA00007102"/>
    </source>
</evidence>
<feature type="domain" description="Small ribosomal subunit protein uS10" evidence="5">
    <location>
        <begin position="22"/>
        <end position="65"/>
    </location>
</feature>
<dbReference type="Ensembl" id="ENSSPAT00000010104.1">
    <property type="protein sequence ID" value="ENSSPAP00000009927.1"/>
    <property type="gene ID" value="ENSSPAG00000007530.1"/>
</dbReference>
<dbReference type="GO" id="GO:1990904">
    <property type="term" value="C:ribonucleoprotein complex"/>
    <property type="evidence" value="ECO:0007669"/>
    <property type="project" value="UniProtKB-KW"/>
</dbReference>
<dbReference type="SUPFAM" id="SSF54999">
    <property type="entry name" value="Ribosomal protein S10"/>
    <property type="match status" value="1"/>
</dbReference>
<keyword evidence="3" id="KW-0687">Ribonucleoprotein</keyword>
<proteinExistence type="inferred from homology"/>
<organism evidence="6">
    <name type="scientific">Stegastes partitus</name>
    <name type="common">bicolor damselfish</name>
    <dbReference type="NCBI Taxonomy" id="144197"/>
    <lineage>
        <taxon>Eukaryota</taxon>
        <taxon>Metazoa</taxon>
        <taxon>Chordata</taxon>
        <taxon>Craniata</taxon>
        <taxon>Vertebrata</taxon>
        <taxon>Euteleostomi</taxon>
        <taxon>Actinopterygii</taxon>
        <taxon>Neopterygii</taxon>
        <taxon>Teleostei</taxon>
        <taxon>Neoteleostei</taxon>
        <taxon>Acanthomorphata</taxon>
        <taxon>Ovalentaria</taxon>
        <taxon>Pomacentridae</taxon>
        <taxon>Stegastes</taxon>
    </lineage>
</organism>
<evidence type="ECO:0000313" key="6">
    <source>
        <dbReference type="Ensembl" id="ENSSPAP00000009927.1"/>
    </source>
</evidence>
<sequence length="106" mass="12158">MTFKDTGKAHAETEVGIHHIFITFTSSNVKSLEKVCADLIRGAKEKNLKVKGPIRTPTKTLRVKVFLIKLLVHIYFCRLCSFLLWLFQRQYIALFLVSMSTDKNLG</sequence>
<dbReference type="Gene3D" id="3.30.70.600">
    <property type="entry name" value="Ribosomal protein S10 domain"/>
    <property type="match status" value="1"/>
</dbReference>
<feature type="transmembrane region" description="Helical" evidence="4">
    <location>
        <begin position="65"/>
        <end position="87"/>
    </location>
</feature>
<evidence type="ECO:0000256" key="3">
    <source>
        <dbReference type="ARBA" id="ARBA00023274"/>
    </source>
</evidence>
<keyword evidence="4" id="KW-1133">Transmembrane helix</keyword>
<dbReference type="GeneTree" id="ENSGT00940000163894"/>
<keyword evidence="4" id="KW-0812">Transmembrane</keyword>
<reference evidence="6" key="1">
    <citation type="submission" date="2023-09" db="UniProtKB">
        <authorList>
            <consortium name="Ensembl"/>
        </authorList>
    </citation>
    <scope>IDENTIFICATION</scope>
</reference>
<dbReference type="GO" id="GO:0005840">
    <property type="term" value="C:ribosome"/>
    <property type="evidence" value="ECO:0007669"/>
    <property type="project" value="UniProtKB-KW"/>
</dbReference>
<dbReference type="GO" id="GO:0003735">
    <property type="term" value="F:structural constituent of ribosome"/>
    <property type="evidence" value="ECO:0007669"/>
    <property type="project" value="InterPro"/>
</dbReference>
<dbReference type="GO" id="GO:0006412">
    <property type="term" value="P:translation"/>
    <property type="evidence" value="ECO:0007669"/>
    <property type="project" value="InterPro"/>
</dbReference>
<protein>
    <recommendedName>
        <fullName evidence="5">Small ribosomal subunit protein uS10 domain-containing protein</fullName>
    </recommendedName>
</protein>
<evidence type="ECO:0000259" key="5">
    <source>
        <dbReference type="Pfam" id="PF00338"/>
    </source>
</evidence>